<dbReference type="InterPro" id="IPR047676">
    <property type="entry name" value="FxLYD_dom"/>
</dbReference>
<evidence type="ECO:0000256" key="1">
    <source>
        <dbReference type="SAM" id="MobiDB-lite"/>
    </source>
</evidence>
<sequence>MHRRKVLLGTGTALSAIIAGCASDDAGDENGSDDEADDAGADDANGDETDTDDDDNGTDDDETGTDDDDGDDDTEDEETGSVIEGLDITEDELVGDDLSSTVSGVLVNNTGEDLESVELHVEFYDADGDQVDESVTSTAELADEEEWAFEVMSVEDDIVDYTIEITNATPSYQSPT</sequence>
<feature type="compositionally biased region" description="Acidic residues" evidence="1">
    <location>
        <begin position="25"/>
        <end position="79"/>
    </location>
</feature>
<keyword evidence="3" id="KW-1185">Reference proteome</keyword>
<organism evidence="2 3">
    <name type="scientific">Natronococcus pandeyae</name>
    <dbReference type="NCBI Taxonomy" id="2055836"/>
    <lineage>
        <taxon>Archaea</taxon>
        <taxon>Methanobacteriati</taxon>
        <taxon>Methanobacteriota</taxon>
        <taxon>Stenosarchaea group</taxon>
        <taxon>Halobacteria</taxon>
        <taxon>Halobacteriales</taxon>
        <taxon>Natrialbaceae</taxon>
        <taxon>Natronococcus</taxon>
    </lineage>
</organism>
<dbReference type="AlphaFoldDB" id="A0A8J8TQP3"/>
<dbReference type="Proteomes" id="UP000766904">
    <property type="component" value="Unassembled WGS sequence"/>
</dbReference>
<dbReference type="PROSITE" id="PS51257">
    <property type="entry name" value="PROKAR_LIPOPROTEIN"/>
    <property type="match status" value="1"/>
</dbReference>
<comment type="caution">
    <text evidence="2">The sequence shown here is derived from an EMBL/GenBank/DDBJ whole genome shotgun (WGS) entry which is preliminary data.</text>
</comment>
<feature type="region of interest" description="Disordered" evidence="1">
    <location>
        <begin position="22"/>
        <end position="93"/>
    </location>
</feature>
<protein>
    <submittedName>
        <fullName evidence="2">Uncharacterized protein</fullName>
    </submittedName>
</protein>
<evidence type="ECO:0000313" key="2">
    <source>
        <dbReference type="EMBL" id="TYL38708.1"/>
    </source>
</evidence>
<evidence type="ECO:0000313" key="3">
    <source>
        <dbReference type="Proteomes" id="UP000766904"/>
    </source>
</evidence>
<gene>
    <name evidence="2" type="ORF">CV102_09320</name>
</gene>
<proteinExistence type="predicted"/>
<accession>A0A8J8TQP3</accession>
<reference evidence="2" key="1">
    <citation type="submission" date="2017-11" db="EMBL/GenBank/DDBJ databases">
        <authorList>
            <person name="Kajale S.C."/>
            <person name="Sharma A."/>
        </authorList>
    </citation>
    <scope>NUCLEOTIDE SEQUENCE</scope>
    <source>
        <strain evidence="2">LS1_42</strain>
    </source>
</reference>
<name>A0A8J8TQP3_9EURY</name>
<dbReference type="NCBIfam" id="NF038353">
    <property type="entry name" value="FxLYD_dom"/>
    <property type="match status" value="1"/>
</dbReference>
<dbReference type="EMBL" id="PHNJ01000004">
    <property type="protein sequence ID" value="TYL38708.1"/>
    <property type="molecule type" value="Genomic_DNA"/>
</dbReference>
<dbReference type="OrthoDB" id="206491at2157"/>